<comment type="similarity">
    <text evidence="1">Belongs to the short-chain dehydrogenases/reductases (SDR) family.</text>
</comment>
<evidence type="ECO:0000256" key="3">
    <source>
        <dbReference type="ARBA" id="ARBA00023002"/>
    </source>
</evidence>
<evidence type="ECO:0000313" key="5">
    <source>
        <dbReference type="Proteomes" id="UP001446871"/>
    </source>
</evidence>
<dbReference type="InterPro" id="IPR002347">
    <property type="entry name" value="SDR_fam"/>
</dbReference>
<organism evidence="4 5">
    <name type="scientific">Apiospora saccharicola</name>
    <dbReference type="NCBI Taxonomy" id="335842"/>
    <lineage>
        <taxon>Eukaryota</taxon>
        <taxon>Fungi</taxon>
        <taxon>Dikarya</taxon>
        <taxon>Ascomycota</taxon>
        <taxon>Pezizomycotina</taxon>
        <taxon>Sordariomycetes</taxon>
        <taxon>Xylariomycetidae</taxon>
        <taxon>Amphisphaeriales</taxon>
        <taxon>Apiosporaceae</taxon>
        <taxon>Apiospora</taxon>
    </lineage>
</organism>
<keyword evidence="3" id="KW-0560">Oxidoreductase</keyword>
<dbReference type="SUPFAM" id="SSF51735">
    <property type="entry name" value="NAD(P)-binding Rossmann-fold domains"/>
    <property type="match status" value="1"/>
</dbReference>
<protein>
    <submittedName>
        <fullName evidence="4">Uncharacterized protein</fullName>
    </submittedName>
</protein>
<comment type="caution">
    <text evidence="4">The sequence shown here is derived from an EMBL/GenBank/DDBJ whole genome shotgun (WGS) entry which is preliminary data.</text>
</comment>
<dbReference type="PRINTS" id="PR00081">
    <property type="entry name" value="GDHRDH"/>
</dbReference>
<evidence type="ECO:0000256" key="2">
    <source>
        <dbReference type="ARBA" id="ARBA00022857"/>
    </source>
</evidence>
<reference evidence="4 5" key="1">
    <citation type="submission" date="2023-01" db="EMBL/GenBank/DDBJ databases">
        <title>Analysis of 21 Apiospora genomes using comparative genomics revels a genus with tremendous synthesis potential of carbohydrate active enzymes and secondary metabolites.</title>
        <authorList>
            <person name="Sorensen T."/>
        </authorList>
    </citation>
    <scope>NUCLEOTIDE SEQUENCE [LARGE SCALE GENOMIC DNA]</scope>
    <source>
        <strain evidence="4 5">CBS 83171</strain>
    </source>
</reference>
<keyword evidence="2" id="KW-0521">NADP</keyword>
<dbReference type="PANTHER" id="PTHR24320:SF282">
    <property type="entry name" value="WW DOMAIN-CONTAINING OXIDOREDUCTASE"/>
    <property type="match status" value="1"/>
</dbReference>
<dbReference type="PANTHER" id="PTHR24320">
    <property type="entry name" value="RETINOL DEHYDROGENASE"/>
    <property type="match status" value="1"/>
</dbReference>
<evidence type="ECO:0000313" key="4">
    <source>
        <dbReference type="EMBL" id="KAK8076894.1"/>
    </source>
</evidence>
<keyword evidence="5" id="KW-1185">Reference proteome</keyword>
<proteinExistence type="inferred from homology"/>
<dbReference type="Proteomes" id="UP001446871">
    <property type="component" value="Unassembled WGS sequence"/>
</dbReference>
<dbReference type="Gene3D" id="3.40.50.720">
    <property type="entry name" value="NAD(P)-binding Rossmann-like Domain"/>
    <property type="match status" value="1"/>
</dbReference>
<evidence type="ECO:0000256" key="1">
    <source>
        <dbReference type="ARBA" id="ARBA00006484"/>
    </source>
</evidence>
<accession>A0ABR1W3Z8</accession>
<dbReference type="Pfam" id="PF00106">
    <property type="entry name" value="adh_short"/>
    <property type="match status" value="1"/>
</dbReference>
<sequence length="324" mass="34872">MTTSKRIDFSPDADIPSLEGKVILITGANSGLGKQASLDLAKHSPAMIYMAARDPAKGNEAVADVNSQVPEAHVSYLEMDLSSFASIKKAAKTVLESSPRLDILMLNAGLMGCPPKATVEGYEIQMGTNLLGHALLLKLLTPLLHHTSAITGAPARVVSMASSAWKHAGPEKIQFDTLKDPFGGAVTPVRRYIQSKTANMLYASEVAKHCHSNTTDDTNQGEKKPFVILSVDPGEVNTQLFTREPGDEQMAGLQAHVAPKVVRPVVEGVKNQLWAATAPDEDVVNGAHYEPVGYSPEPSGVMLDEELGARVWEWTRNELEGQEI</sequence>
<dbReference type="InterPro" id="IPR036291">
    <property type="entry name" value="NAD(P)-bd_dom_sf"/>
</dbReference>
<dbReference type="EMBL" id="JAQQWM010000002">
    <property type="protein sequence ID" value="KAK8076894.1"/>
    <property type="molecule type" value="Genomic_DNA"/>
</dbReference>
<gene>
    <name evidence="4" type="ORF">PG996_003064</name>
</gene>
<name>A0ABR1W3Z8_9PEZI</name>